<evidence type="ECO:0000256" key="4">
    <source>
        <dbReference type="ARBA" id="ARBA00003889"/>
    </source>
</evidence>
<comment type="catalytic activity">
    <reaction evidence="2 14">
        <text>adenosylcob(III)inamide phosphate + GTP + H(+) = adenosylcob(III)inamide-GDP + diphosphate</text>
        <dbReference type="Rhea" id="RHEA:22712"/>
        <dbReference type="ChEBI" id="CHEBI:15378"/>
        <dbReference type="ChEBI" id="CHEBI:33019"/>
        <dbReference type="ChEBI" id="CHEBI:37565"/>
        <dbReference type="ChEBI" id="CHEBI:58502"/>
        <dbReference type="ChEBI" id="CHEBI:60487"/>
        <dbReference type="EC" id="2.7.7.62"/>
    </reaction>
</comment>
<accession>A0ABV7LMN3</accession>
<evidence type="ECO:0000256" key="10">
    <source>
        <dbReference type="ARBA" id="ARBA00022741"/>
    </source>
</evidence>
<comment type="pathway">
    <text evidence="5 14">Cofactor biosynthesis; adenosylcobalamin biosynthesis; adenosylcobalamin from cob(II)yrinate a,c-diamide: step 6/7.</text>
</comment>
<keyword evidence="11 14" id="KW-0418">Kinase</keyword>
<evidence type="ECO:0000256" key="8">
    <source>
        <dbReference type="ARBA" id="ARBA00022573"/>
    </source>
</evidence>
<evidence type="ECO:0000256" key="13">
    <source>
        <dbReference type="ARBA" id="ARBA00023134"/>
    </source>
</evidence>
<evidence type="ECO:0000313" key="16">
    <source>
        <dbReference type="Proteomes" id="UP001595579"/>
    </source>
</evidence>
<comment type="similarity">
    <text evidence="7 14">Belongs to the CobU/CobP family.</text>
</comment>
<keyword evidence="12 14" id="KW-0067">ATP-binding</keyword>
<keyword evidence="9 14" id="KW-0808">Transferase</keyword>
<name>A0ABV7LMN3_9GAMM</name>
<comment type="catalytic activity">
    <reaction evidence="3">
        <text>adenosylcob(III)inamide + GTP = adenosylcob(III)inamide phosphate + GDP + H(+)</text>
        <dbReference type="Rhea" id="RHEA:15765"/>
        <dbReference type="ChEBI" id="CHEBI:2480"/>
        <dbReference type="ChEBI" id="CHEBI:15378"/>
        <dbReference type="ChEBI" id="CHEBI:37565"/>
        <dbReference type="ChEBI" id="CHEBI:58189"/>
        <dbReference type="ChEBI" id="CHEBI:58502"/>
        <dbReference type="EC" id="2.7.1.156"/>
    </reaction>
</comment>
<comment type="catalytic activity">
    <reaction evidence="1 14">
        <text>adenosylcob(III)inamide + ATP = adenosylcob(III)inamide phosphate + ADP + H(+)</text>
        <dbReference type="Rhea" id="RHEA:15769"/>
        <dbReference type="ChEBI" id="CHEBI:2480"/>
        <dbReference type="ChEBI" id="CHEBI:15378"/>
        <dbReference type="ChEBI" id="CHEBI:30616"/>
        <dbReference type="ChEBI" id="CHEBI:58502"/>
        <dbReference type="ChEBI" id="CHEBI:456216"/>
        <dbReference type="EC" id="2.7.1.156"/>
    </reaction>
</comment>
<evidence type="ECO:0000256" key="1">
    <source>
        <dbReference type="ARBA" id="ARBA00000312"/>
    </source>
</evidence>
<proteinExistence type="inferred from homology"/>
<organism evidence="15 16">
    <name type="scientific">Litchfieldella rifensis</name>
    <dbReference type="NCBI Taxonomy" id="762643"/>
    <lineage>
        <taxon>Bacteria</taxon>
        <taxon>Pseudomonadati</taxon>
        <taxon>Pseudomonadota</taxon>
        <taxon>Gammaproteobacteria</taxon>
        <taxon>Oceanospirillales</taxon>
        <taxon>Halomonadaceae</taxon>
        <taxon>Litchfieldella</taxon>
    </lineage>
</organism>
<protein>
    <recommendedName>
        <fullName evidence="14">Bifunctional adenosylcobalamin biosynthesis protein</fullName>
        <ecNumber evidence="14">2.7.1.156</ecNumber>
        <ecNumber evidence="14">2.7.7.62</ecNumber>
    </recommendedName>
</protein>
<dbReference type="EC" id="2.7.7.62" evidence="14"/>
<dbReference type="InterPro" id="IPR003203">
    <property type="entry name" value="CobU/CobP"/>
</dbReference>
<dbReference type="RefSeq" id="WP_386772523.1">
    <property type="nucleotide sequence ID" value="NZ_JBHRUG010000017.1"/>
</dbReference>
<evidence type="ECO:0000256" key="11">
    <source>
        <dbReference type="ARBA" id="ARBA00022777"/>
    </source>
</evidence>
<keyword evidence="8 14" id="KW-0169">Cobalamin biosynthesis</keyword>
<comment type="caution">
    <text evidence="15">The sequence shown here is derived from an EMBL/GenBank/DDBJ whole genome shotgun (WGS) entry which is preliminary data.</text>
</comment>
<dbReference type="GO" id="GO:0016301">
    <property type="term" value="F:kinase activity"/>
    <property type="evidence" value="ECO:0007669"/>
    <property type="project" value="UniProtKB-KW"/>
</dbReference>
<evidence type="ECO:0000256" key="9">
    <source>
        <dbReference type="ARBA" id="ARBA00022679"/>
    </source>
</evidence>
<evidence type="ECO:0000256" key="5">
    <source>
        <dbReference type="ARBA" id="ARBA00004692"/>
    </source>
</evidence>
<gene>
    <name evidence="15" type="ORF">ACFOEV_07535</name>
</gene>
<evidence type="ECO:0000256" key="14">
    <source>
        <dbReference type="PIRNR" id="PIRNR006135"/>
    </source>
</evidence>
<dbReference type="GO" id="GO:0016779">
    <property type="term" value="F:nucleotidyltransferase activity"/>
    <property type="evidence" value="ECO:0007669"/>
    <property type="project" value="UniProtKB-KW"/>
</dbReference>
<dbReference type="EC" id="2.7.1.156" evidence="14"/>
<dbReference type="SUPFAM" id="SSF52540">
    <property type="entry name" value="P-loop containing nucleoside triphosphate hydrolases"/>
    <property type="match status" value="1"/>
</dbReference>
<comment type="pathway">
    <text evidence="6 14">Cofactor biosynthesis; adenosylcobalamin biosynthesis; adenosylcobalamin from cob(II)yrinate a,c-diamide: step 5/7.</text>
</comment>
<dbReference type="InterPro" id="IPR027417">
    <property type="entry name" value="P-loop_NTPase"/>
</dbReference>
<dbReference type="Pfam" id="PF02283">
    <property type="entry name" value="CobU"/>
    <property type="match status" value="1"/>
</dbReference>
<keyword evidence="16" id="KW-1185">Reference proteome</keyword>
<comment type="function">
    <text evidence="4 14">Catalyzes ATP-dependent phosphorylation of adenosylcobinamide and addition of GMP to adenosylcobinamide phosphate.</text>
</comment>
<dbReference type="Proteomes" id="UP001595579">
    <property type="component" value="Unassembled WGS sequence"/>
</dbReference>
<dbReference type="PANTHER" id="PTHR34848:SF1">
    <property type="entry name" value="BIFUNCTIONAL ADENOSYLCOBALAMIN BIOSYNTHESIS PROTEIN COBU"/>
    <property type="match status" value="1"/>
</dbReference>
<evidence type="ECO:0000256" key="12">
    <source>
        <dbReference type="ARBA" id="ARBA00022840"/>
    </source>
</evidence>
<dbReference type="Gene3D" id="3.40.50.300">
    <property type="entry name" value="P-loop containing nucleotide triphosphate hydrolases"/>
    <property type="match status" value="1"/>
</dbReference>
<reference evidence="16" key="1">
    <citation type="journal article" date="2019" name="Int. J. Syst. Evol. Microbiol.">
        <title>The Global Catalogue of Microorganisms (GCM) 10K type strain sequencing project: providing services to taxonomists for standard genome sequencing and annotation.</title>
        <authorList>
            <consortium name="The Broad Institute Genomics Platform"/>
            <consortium name="The Broad Institute Genome Sequencing Center for Infectious Disease"/>
            <person name="Wu L."/>
            <person name="Ma J."/>
        </authorList>
    </citation>
    <scope>NUCLEOTIDE SEQUENCE [LARGE SCALE GENOMIC DNA]</scope>
    <source>
        <strain evidence="16">CECT 7698</strain>
    </source>
</reference>
<dbReference type="PIRSF" id="PIRSF006135">
    <property type="entry name" value="CobU"/>
    <property type="match status" value="1"/>
</dbReference>
<evidence type="ECO:0000256" key="3">
    <source>
        <dbReference type="ARBA" id="ARBA00001522"/>
    </source>
</evidence>
<keyword evidence="13 14" id="KW-0342">GTP-binding</keyword>
<dbReference type="EMBL" id="JBHRUG010000017">
    <property type="protein sequence ID" value="MFC3283456.1"/>
    <property type="molecule type" value="Genomic_DNA"/>
</dbReference>
<dbReference type="PANTHER" id="PTHR34848">
    <property type="match status" value="1"/>
</dbReference>
<keyword evidence="10 14" id="KW-0547">Nucleotide-binding</keyword>
<evidence type="ECO:0000256" key="6">
    <source>
        <dbReference type="ARBA" id="ARBA00005159"/>
    </source>
</evidence>
<keyword evidence="15" id="KW-0548">Nucleotidyltransferase</keyword>
<evidence type="ECO:0000256" key="2">
    <source>
        <dbReference type="ARBA" id="ARBA00000711"/>
    </source>
</evidence>
<evidence type="ECO:0000313" key="15">
    <source>
        <dbReference type="EMBL" id="MFC3283456.1"/>
    </source>
</evidence>
<dbReference type="CDD" id="cd00544">
    <property type="entry name" value="CobU"/>
    <property type="match status" value="1"/>
</dbReference>
<sequence>MIAFVSGGARSGKSGQAEALARRWHQARGGRLYYLATAKASDGEMARRIARHREARGVDWTTLEEPLDLMAALDRVVAGSTLLLDCLTLWASQVLYASGLEERQGLAMMEALLERARVQDIALVVVSNDINEDIPPRGAEVRRYLRFLQRLHRQVAHEAEMVIQVVAGMPIHWKRHE</sequence>
<evidence type="ECO:0000256" key="7">
    <source>
        <dbReference type="ARBA" id="ARBA00007490"/>
    </source>
</evidence>